<dbReference type="AlphaFoldDB" id="A0A146JXI6"/>
<organism evidence="1">
    <name type="scientific">Trepomonas sp. PC1</name>
    <dbReference type="NCBI Taxonomy" id="1076344"/>
    <lineage>
        <taxon>Eukaryota</taxon>
        <taxon>Metamonada</taxon>
        <taxon>Diplomonadida</taxon>
        <taxon>Hexamitidae</taxon>
        <taxon>Hexamitinae</taxon>
        <taxon>Trepomonas</taxon>
    </lineage>
</organism>
<dbReference type="GO" id="GO:0003924">
    <property type="term" value="F:GTPase activity"/>
    <property type="evidence" value="ECO:0007669"/>
    <property type="project" value="InterPro"/>
</dbReference>
<gene>
    <name evidence="1" type="ORF">TPC1_31122</name>
</gene>
<name>A0A146JXI6_9EUKA</name>
<proteinExistence type="predicted"/>
<dbReference type="Pfam" id="PF00071">
    <property type="entry name" value="Ras"/>
    <property type="match status" value="1"/>
</dbReference>
<dbReference type="InterPro" id="IPR027417">
    <property type="entry name" value="P-loop_NTPase"/>
</dbReference>
<sequence>NRIPLRFIIGNKTDLRRTTSTDVAKKLATKLNCPNFEISCFTKQNLAQFFEQFCISSFLAFRQLVESIGVENLKTVTENSTLHQKQLCILQTQKQQVITQLSPSPMKMERYDLEPEELIVSRIDQNIKATNQMHQSDREQELHHRDKKNEELVFNSSMLSKKLDESLSLIHSQNKFNNGPLVIPSSIQFNLKQNSFYNRSKLVNTTKDVQQISVNLEHGFIKQLDLFFNDQMHHLLIYEHSDPYRAAKAFLQGNSLEMRHLPSIINKIVQIQAENAESKLQAGIQSTKPESDYVQQHLHPQDLIDTHKSLVGHVQKSPLIKVDLAKLIGEFKASPKRNQRKSVKTEQKVAEKQKTELENRFQFQTAKINVNGQEIQFAKREGESLVETAQRVAKEHGVDWIQVVVEMKKV</sequence>
<dbReference type="EMBL" id="GDID01007223">
    <property type="protein sequence ID" value="JAP89383.1"/>
    <property type="molecule type" value="Transcribed_RNA"/>
</dbReference>
<dbReference type="SUPFAM" id="SSF52540">
    <property type="entry name" value="P-loop containing nucleoside triphosphate hydrolases"/>
    <property type="match status" value="1"/>
</dbReference>
<dbReference type="Gene3D" id="3.40.50.300">
    <property type="entry name" value="P-loop containing nucleotide triphosphate hydrolases"/>
    <property type="match status" value="1"/>
</dbReference>
<dbReference type="InterPro" id="IPR001806">
    <property type="entry name" value="Small_GTPase"/>
</dbReference>
<protein>
    <submittedName>
        <fullName evidence="1">Uncharacterized protein</fullName>
    </submittedName>
</protein>
<reference evidence="1" key="1">
    <citation type="submission" date="2015-07" db="EMBL/GenBank/DDBJ databases">
        <title>Adaptation to a free-living lifestyle via gene acquisitions in the diplomonad Trepomonas sp. PC1.</title>
        <authorList>
            <person name="Xu F."/>
            <person name="Jerlstrom-Hultqvist J."/>
            <person name="Kolisko M."/>
            <person name="Simpson A.G.B."/>
            <person name="Roger A.J."/>
            <person name="Svard S.G."/>
            <person name="Andersson J.O."/>
        </authorList>
    </citation>
    <scope>NUCLEOTIDE SEQUENCE</scope>
    <source>
        <strain evidence="1">PC1</strain>
    </source>
</reference>
<accession>A0A146JXI6</accession>
<dbReference type="GO" id="GO:0005525">
    <property type="term" value="F:GTP binding"/>
    <property type="evidence" value="ECO:0007669"/>
    <property type="project" value="InterPro"/>
</dbReference>
<feature type="non-terminal residue" evidence="1">
    <location>
        <position position="1"/>
    </location>
</feature>
<evidence type="ECO:0000313" key="1">
    <source>
        <dbReference type="EMBL" id="JAP89383.1"/>
    </source>
</evidence>